<evidence type="ECO:0000256" key="6">
    <source>
        <dbReference type="ARBA" id="ARBA00023015"/>
    </source>
</evidence>
<evidence type="ECO:0000313" key="13">
    <source>
        <dbReference type="Proteomes" id="UP000310708"/>
    </source>
</evidence>
<dbReference type="GO" id="GO:0070461">
    <property type="term" value="C:SAGA-type complex"/>
    <property type="evidence" value="ECO:0007669"/>
    <property type="project" value="UniProtKB-ARBA"/>
</dbReference>
<evidence type="ECO:0000256" key="1">
    <source>
        <dbReference type="ARBA" id="ARBA00004123"/>
    </source>
</evidence>
<comment type="similarity">
    <text evidence="10">Belongs to the SGF11 family.</text>
</comment>
<evidence type="ECO:0000256" key="3">
    <source>
        <dbReference type="ARBA" id="ARBA00022771"/>
    </source>
</evidence>
<comment type="caution">
    <text evidence="12">The sequence shown here is derived from an EMBL/GenBank/DDBJ whole genome shotgun (WGS) entry which is preliminary data.</text>
</comment>
<evidence type="ECO:0000256" key="11">
    <source>
        <dbReference type="SAM" id="MobiDB-lite"/>
    </source>
</evidence>
<evidence type="ECO:0000256" key="10">
    <source>
        <dbReference type="RuleBase" id="RU261113"/>
    </source>
</evidence>
<protein>
    <recommendedName>
        <fullName evidence="10">SAGA-associated factor 11</fullName>
    </recommendedName>
</protein>
<keyword evidence="8" id="KW-0804">Transcription</keyword>
<keyword evidence="9" id="KW-0539">Nucleus</keyword>
<keyword evidence="3" id="KW-0863">Zinc-finger</keyword>
<dbReference type="Pfam" id="PF08209">
    <property type="entry name" value="Sgf11"/>
    <property type="match status" value="1"/>
</dbReference>
<feature type="compositionally biased region" description="Polar residues" evidence="11">
    <location>
        <begin position="125"/>
        <end position="156"/>
    </location>
</feature>
<feature type="compositionally biased region" description="Low complexity" evidence="11">
    <location>
        <begin position="178"/>
        <end position="196"/>
    </location>
</feature>
<keyword evidence="5" id="KW-0156">Chromatin regulator</keyword>
<evidence type="ECO:0000313" key="12">
    <source>
        <dbReference type="EMBL" id="TIC67073.1"/>
    </source>
</evidence>
<keyword evidence="4" id="KW-0862">Zinc</keyword>
<accession>A0A4T0QP16</accession>
<organism evidence="12 13">
    <name type="scientific">Wallemia mellicola</name>
    <dbReference type="NCBI Taxonomy" id="1708541"/>
    <lineage>
        <taxon>Eukaryota</taxon>
        <taxon>Fungi</taxon>
        <taxon>Dikarya</taxon>
        <taxon>Basidiomycota</taxon>
        <taxon>Wallemiomycotina</taxon>
        <taxon>Wallemiomycetes</taxon>
        <taxon>Wallemiales</taxon>
        <taxon>Wallemiaceae</taxon>
        <taxon>Wallemia</taxon>
    </lineage>
</organism>
<evidence type="ECO:0000256" key="4">
    <source>
        <dbReference type="ARBA" id="ARBA00022833"/>
    </source>
</evidence>
<keyword evidence="6" id="KW-0805">Transcription regulation</keyword>
<dbReference type="Proteomes" id="UP000310708">
    <property type="component" value="Unassembled WGS sequence"/>
</dbReference>
<feature type="region of interest" description="Disordered" evidence="11">
    <location>
        <begin position="94"/>
        <end position="157"/>
    </location>
</feature>
<keyword evidence="2" id="KW-0479">Metal-binding</keyword>
<dbReference type="AlphaFoldDB" id="A0A4T0QP16"/>
<feature type="region of interest" description="Disordered" evidence="11">
    <location>
        <begin position="176"/>
        <end position="222"/>
    </location>
</feature>
<evidence type="ECO:0000256" key="7">
    <source>
        <dbReference type="ARBA" id="ARBA00023159"/>
    </source>
</evidence>
<reference evidence="12 13" key="1">
    <citation type="submission" date="2019-03" db="EMBL/GenBank/DDBJ databases">
        <title>Sequencing 25 genomes of Wallemia mellicola.</title>
        <authorList>
            <person name="Gostincar C."/>
        </authorList>
    </citation>
    <scope>NUCLEOTIDE SEQUENCE [LARGE SCALE GENOMIC DNA]</scope>
    <source>
        <strain evidence="12 13">EXF-757</strain>
    </source>
</reference>
<dbReference type="InterPro" id="IPR013246">
    <property type="entry name" value="SAGA_su_Sgf11"/>
</dbReference>
<dbReference type="EMBL" id="SPRX01000013">
    <property type="protein sequence ID" value="TIC67073.1"/>
    <property type="molecule type" value="Genomic_DNA"/>
</dbReference>
<comment type="subcellular location">
    <subcellularLocation>
        <location evidence="1 10">Nucleus</location>
    </subcellularLocation>
</comment>
<gene>
    <name evidence="12" type="ORF">E3Q01_01465</name>
</gene>
<evidence type="ECO:0000256" key="5">
    <source>
        <dbReference type="ARBA" id="ARBA00022853"/>
    </source>
</evidence>
<sequence length="222" mass="24253">MSENTVNELTKLLIGDILFEIILDTKSTQHKQSNQLLYNNPSNSSNNLDYCGIQKGTGDLQNPNFECLICKRQISSNRYAPHLNNCLGLGGSRLSSRNSSNATRNAQPAKVSKPTPTPASTTTTCLQPSYKQQQPVKSKLNTKPRQSSPLSTNHSILSRAASPNDYIFSDIQSASNQLFSPTNSSNSSALSSPPKRSLQEKQKDQITNDSNDFTQSPLSDSS</sequence>
<keyword evidence="7 10" id="KW-0010">Activator</keyword>
<dbReference type="Gene3D" id="3.30.160.60">
    <property type="entry name" value="Classic Zinc Finger"/>
    <property type="match status" value="1"/>
</dbReference>
<evidence type="ECO:0000256" key="9">
    <source>
        <dbReference type="ARBA" id="ARBA00023242"/>
    </source>
</evidence>
<evidence type="ECO:0000256" key="8">
    <source>
        <dbReference type="ARBA" id="ARBA00023163"/>
    </source>
</evidence>
<dbReference type="GO" id="GO:0005634">
    <property type="term" value="C:nucleus"/>
    <property type="evidence" value="ECO:0007669"/>
    <property type="project" value="UniProtKB-SubCell"/>
</dbReference>
<feature type="compositionally biased region" description="Polar residues" evidence="11">
    <location>
        <begin position="207"/>
        <end position="222"/>
    </location>
</feature>
<dbReference type="GO" id="GO:0006325">
    <property type="term" value="P:chromatin organization"/>
    <property type="evidence" value="ECO:0007669"/>
    <property type="project" value="UniProtKB-KW"/>
</dbReference>
<dbReference type="GO" id="GO:0008270">
    <property type="term" value="F:zinc ion binding"/>
    <property type="evidence" value="ECO:0007669"/>
    <property type="project" value="UniProtKB-KW"/>
</dbReference>
<feature type="compositionally biased region" description="Basic and acidic residues" evidence="11">
    <location>
        <begin position="197"/>
        <end position="206"/>
    </location>
</feature>
<proteinExistence type="inferred from homology"/>
<name>A0A4T0QP16_9BASI</name>
<evidence type="ECO:0000256" key="2">
    <source>
        <dbReference type="ARBA" id="ARBA00022723"/>
    </source>
</evidence>